<dbReference type="EMBL" id="JAQNDK010000001">
    <property type="protein sequence ID" value="MDC0677335.1"/>
    <property type="molecule type" value="Genomic_DNA"/>
</dbReference>
<dbReference type="InterPro" id="IPR049445">
    <property type="entry name" value="TetR_SbtR-like_C"/>
</dbReference>
<protein>
    <submittedName>
        <fullName evidence="7">Helix-turn-helix domain containing protein</fullName>
    </submittedName>
</protein>
<comment type="caution">
    <text evidence="7">The sequence shown here is derived from an EMBL/GenBank/DDBJ whole genome shotgun (WGS) entry which is preliminary data.</text>
</comment>
<dbReference type="Pfam" id="PF21597">
    <property type="entry name" value="TetR_C_43"/>
    <property type="match status" value="1"/>
</dbReference>
<keyword evidence="1" id="KW-0805">Transcription regulation</keyword>
<evidence type="ECO:0000256" key="1">
    <source>
        <dbReference type="ARBA" id="ARBA00023015"/>
    </source>
</evidence>
<dbReference type="InterPro" id="IPR009057">
    <property type="entry name" value="Homeodomain-like_sf"/>
</dbReference>
<dbReference type="InterPro" id="IPR050109">
    <property type="entry name" value="HTH-type_TetR-like_transc_reg"/>
</dbReference>
<dbReference type="PANTHER" id="PTHR30055:SF234">
    <property type="entry name" value="HTH-TYPE TRANSCRIPTIONAL REGULATOR BETI"/>
    <property type="match status" value="1"/>
</dbReference>
<gene>
    <name evidence="7" type="ORF">POL72_06240</name>
</gene>
<feature type="region of interest" description="Disordered" evidence="5">
    <location>
        <begin position="1"/>
        <end position="20"/>
    </location>
</feature>
<sequence length="211" mass="22572">MDRDGVPPAGGGAGERPVRADARRNRARILEAAEAVFAEQGATASTEAVAARAGVAIGTVFRHFPTKPELLKAVVMNLLDRLIAEADAMVGDPDAVAALFEFCARVMEIGAQNRAVFARLAETGVQVRVGDALTRLRPAVDLLLERAKEAGTVRDDLLPTELVALLAAICQEAMTDEWSEPFRQRALTILFDGMRPAAAGESIARATRARR</sequence>
<dbReference type="InterPro" id="IPR001647">
    <property type="entry name" value="HTH_TetR"/>
</dbReference>
<keyword evidence="3" id="KW-0804">Transcription</keyword>
<dbReference type="PRINTS" id="PR00455">
    <property type="entry name" value="HTHTETR"/>
</dbReference>
<evidence type="ECO:0000256" key="4">
    <source>
        <dbReference type="PROSITE-ProRule" id="PRU00335"/>
    </source>
</evidence>
<evidence type="ECO:0000313" key="8">
    <source>
        <dbReference type="Proteomes" id="UP001217485"/>
    </source>
</evidence>
<reference evidence="7 8" key="1">
    <citation type="submission" date="2023-01" db="EMBL/GenBank/DDBJ databases">
        <title>Minimal conservation of predation-associated metabolite biosynthetic gene clusters underscores biosynthetic potential of Myxococcota including descriptions for ten novel species: Archangium lansinium sp. nov., Myxococcus landrumus sp. nov., Nannocystis bai.</title>
        <authorList>
            <person name="Ahearne A."/>
            <person name="Stevens C."/>
            <person name="Dowd S."/>
        </authorList>
    </citation>
    <scope>NUCLEOTIDE SEQUENCE [LARGE SCALE GENOMIC DNA]</scope>
    <source>
        <strain evidence="7 8">WIWO2</strain>
    </source>
</reference>
<dbReference type="Gene3D" id="1.10.357.10">
    <property type="entry name" value="Tetracycline Repressor, domain 2"/>
    <property type="match status" value="1"/>
</dbReference>
<dbReference type="InterPro" id="IPR036271">
    <property type="entry name" value="Tet_transcr_reg_TetR-rel_C_sf"/>
</dbReference>
<dbReference type="Proteomes" id="UP001217485">
    <property type="component" value="Unassembled WGS sequence"/>
</dbReference>
<accession>A0ABT5BUR9</accession>
<evidence type="ECO:0000256" key="2">
    <source>
        <dbReference type="ARBA" id="ARBA00023125"/>
    </source>
</evidence>
<feature type="DNA-binding region" description="H-T-H motif" evidence="4">
    <location>
        <begin position="45"/>
        <end position="64"/>
    </location>
</feature>
<evidence type="ECO:0000256" key="3">
    <source>
        <dbReference type="ARBA" id="ARBA00023163"/>
    </source>
</evidence>
<organism evidence="7 8">
    <name type="scientific">Sorangium atrum</name>
    <dbReference type="NCBI Taxonomy" id="2995308"/>
    <lineage>
        <taxon>Bacteria</taxon>
        <taxon>Pseudomonadati</taxon>
        <taxon>Myxococcota</taxon>
        <taxon>Polyangia</taxon>
        <taxon>Polyangiales</taxon>
        <taxon>Polyangiaceae</taxon>
        <taxon>Sorangium</taxon>
    </lineage>
</organism>
<dbReference type="SUPFAM" id="SSF48498">
    <property type="entry name" value="Tetracyclin repressor-like, C-terminal domain"/>
    <property type="match status" value="1"/>
</dbReference>
<feature type="domain" description="HTH tetR-type" evidence="6">
    <location>
        <begin position="23"/>
        <end position="82"/>
    </location>
</feature>
<keyword evidence="8" id="KW-1185">Reference proteome</keyword>
<dbReference type="SUPFAM" id="SSF46689">
    <property type="entry name" value="Homeodomain-like"/>
    <property type="match status" value="1"/>
</dbReference>
<evidence type="ECO:0000259" key="6">
    <source>
        <dbReference type="PROSITE" id="PS50977"/>
    </source>
</evidence>
<evidence type="ECO:0000313" key="7">
    <source>
        <dbReference type="EMBL" id="MDC0677335.1"/>
    </source>
</evidence>
<dbReference type="RefSeq" id="WP_272094099.1">
    <property type="nucleotide sequence ID" value="NZ_JAQNDK010000001.1"/>
</dbReference>
<dbReference type="PROSITE" id="PS50977">
    <property type="entry name" value="HTH_TETR_2"/>
    <property type="match status" value="1"/>
</dbReference>
<dbReference type="PANTHER" id="PTHR30055">
    <property type="entry name" value="HTH-TYPE TRANSCRIPTIONAL REGULATOR RUTR"/>
    <property type="match status" value="1"/>
</dbReference>
<evidence type="ECO:0000256" key="5">
    <source>
        <dbReference type="SAM" id="MobiDB-lite"/>
    </source>
</evidence>
<name>A0ABT5BUR9_9BACT</name>
<proteinExistence type="predicted"/>
<dbReference type="Pfam" id="PF00440">
    <property type="entry name" value="TetR_N"/>
    <property type="match status" value="1"/>
</dbReference>
<keyword evidence="2 4" id="KW-0238">DNA-binding</keyword>